<comment type="subcellular location">
    <subcellularLocation>
        <location evidence="1 13">Cytoplasm</location>
    </subcellularLocation>
</comment>
<dbReference type="GO" id="GO:0008760">
    <property type="term" value="F:UDP-N-acetylglucosamine 1-carboxyvinyltransferase activity"/>
    <property type="evidence" value="ECO:0007669"/>
    <property type="project" value="UniProtKB-UniRule"/>
</dbReference>
<dbReference type="PANTHER" id="PTHR43783">
    <property type="entry name" value="UDP-N-ACETYLGLUCOSAMINE 1-CARBOXYVINYLTRANSFERASE"/>
    <property type="match status" value="1"/>
</dbReference>
<keyword evidence="7 13" id="KW-0573">Peptidoglycan synthesis</keyword>
<dbReference type="Gene3D" id="3.65.10.10">
    <property type="entry name" value="Enolpyruvate transferase domain"/>
    <property type="match status" value="2"/>
</dbReference>
<dbReference type="PANTHER" id="PTHR43783:SF1">
    <property type="entry name" value="UDP-N-ACETYLGLUCOSAMINE 1-CARBOXYVINYLTRANSFERASE"/>
    <property type="match status" value="1"/>
</dbReference>
<dbReference type="Proteomes" id="UP000188219">
    <property type="component" value="Chromosome"/>
</dbReference>
<feature type="repeat" description="ANK" evidence="14">
    <location>
        <begin position="179"/>
        <end position="212"/>
    </location>
</feature>
<name>A0A1Q2M8H3_9GAMM</name>
<dbReference type="STRING" id="260552.Mag101_13440"/>
<keyword evidence="5 13" id="KW-0808">Transferase</keyword>
<keyword evidence="8 13" id="KW-0131">Cell cycle</keyword>
<gene>
    <name evidence="13" type="primary">murA</name>
    <name evidence="16" type="ORF">Mag101_13440</name>
</gene>
<dbReference type="UniPathway" id="UPA00219"/>
<dbReference type="SUPFAM" id="SSF55205">
    <property type="entry name" value="EPT/RTPC-like"/>
    <property type="match status" value="1"/>
</dbReference>
<dbReference type="AlphaFoldDB" id="A0A1Q2M8H3"/>
<organism evidence="16 17">
    <name type="scientific">Microbulbifer agarilyticus</name>
    <dbReference type="NCBI Taxonomy" id="260552"/>
    <lineage>
        <taxon>Bacteria</taxon>
        <taxon>Pseudomonadati</taxon>
        <taxon>Pseudomonadota</taxon>
        <taxon>Gammaproteobacteria</taxon>
        <taxon>Cellvibrionales</taxon>
        <taxon>Microbulbiferaceae</taxon>
        <taxon>Microbulbifer</taxon>
    </lineage>
</organism>
<keyword evidence="17" id="KW-1185">Reference proteome</keyword>
<dbReference type="EMBL" id="CP019650">
    <property type="protein sequence ID" value="AQQ68522.1"/>
    <property type="molecule type" value="Genomic_DNA"/>
</dbReference>
<dbReference type="HAMAP" id="MF_00111">
    <property type="entry name" value="MurA"/>
    <property type="match status" value="1"/>
</dbReference>
<sequence>MDKLIIEGGSPVSGTLKISGAKNSALPILAAALLADGPVQIHNLPHLNDITTMITLLRCMGTEITIDEKLGVEIDPRSVNELTAPYELVKTMRASILVLGPLLARHGVANVSFPGGCAIGSRPVDIHLKGLEAMGAEITIDEGFIRARSNGRLKGANIVMEKVTVGGTENLLMAAVLAEGTTVLHNAAREPEIVDLAEFLMAMGAQIEGAGTDTIRVHGVARLNPCTFNVMPDRIETGTFLAAAAAARGKVRLTHTRADILDAVLVKFEEAGAHLSIGDDWIELDMKGNRPKAVSFRTAPYPAFPTDMQSQFTAMNAVAEGKGTVVETIFENRLIQVHELNRMGADIILEGNTAIVTGVEKLTGAPVMASDLRASASLVIAGMVAEGITTVDRIYHIDRGYECIEEKLQQLGANIRRVPG</sequence>
<dbReference type="RefSeq" id="WP_077405966.1">
    <property type="nucleotide sequence ID" value="NZ_CP019650.1"/>
</dbReference>
<dbReference type="GO" id="GO:0005737">
    <property type="term" value="C:cytoplasm"/>
    <property type="evidence" value="ECO:0007669"/>
    <property type="project" value="UniProtKB-SubCell"/>
</dbReference>
<evidence type="ECO:0000256" key="4">
    <source>
        <dbReference type="ARBA" id="ARBA00022618"/>
    </source>
</evidence>
<comment type="pathway">
    <text evidence="2 13">Cell wall biogenesis; peptidoglycan biosynthesis.</text>
</comment>
<dbReference type="eggNOG" id="COG0766">
    <property type="taxonomic scope" value="Bacteria"/>
</dbReference>
<feature type="binding site" evidence="13">
    <location>
        <position position="307"/>
    </location>
    <ligand>
        <name>UDP-N-acetyl-alpha-D-glucosamine</name>
        <dbReference type="ChEBI" id="CHEBI:57705"/>
    </ligand>
</feature>
<feature type="binding site" evidence="13">
    <location>
        <begin position="22"/>
        <end position="23"/>
    </location>
    <ligand>
        <name>phosphoenolpyruvate</name>
        <dbReference type="ChEBI" id="CHEBI:58702"/>
    </ligand>
</feature>
<comment type="similarity">
    <text evidence="11 13">Belongs to the EPSP synthase family. MurA subfamily.</text>
</comment>
<dbReference type="PROSITE" id="PS50088">
    <property type="entry name" value="ANK_REPEAT"/>
    <property type="match status" value="1"/>
</dbReference>
<dbReference type="NCBIfam" id="TIGR01072">
    <property type="entry name" value="murA"/>
    <property type="match status" value="1"/>
</dbReference>
<feature type="binding site" evidence="13">
    <location>
        <position position="329"/>
    </location>
    <ligand>
        <name>UDP-N-acetyl-alpha-D-glucosamine</name>
        <dbReference type="ChEBI" id="CHEBI:57705"/>
    </ligand>
</feature>
<dbReference type="InterPro" id="IPR001986">
    <property type="entry name" value="Enolpyruvate_Tfrase_dom"/>
</dbReference>
<dbReference type="FunFam" id="3.65.10.10:FF:000001">
    <property type="entry name" value="UDP-N-acetylglucosamine 1-carboxyvinyltransferase"/>
    <property type="match status" value="1"/>
</dbReference>
<feature type="domain" description="Enolpyruvate transferase" evidence="15">
    <location>
        <begin position="7"/>
        <end position="408"/>
    </location>
</feature>
<dbReference type="CDD" id="cd01555">
    <property type="entry name" value="UdpNAET"/>
    <property type="match status" value="1"/>
</dbReference>
<reference evidence="16" key="1">
    <citation type="submission" date="2017-02" db="EMBL/GenBank/DDBJ databases">
        <title>Genome of Microbulbifer agarilyticus GP101.</title>
        <authorList>
            <person name="Jung J."/>
            <person name="Bae S.S."/>
            <person name="Baek K."/>
        </authorList>
    </citation>
    <scope>NUCLEOTIDE SEQUENCE [LARGE SCALE GENOMIC DNA]</scope>
    <source>
        <strain evidence="16">GP101</strain>
    </source>
</reference>
<evidence type="ECO:0000256" key="13">
    <source>
        <dbReference type="HAMAP-Rule" id="MF_00111"/>
    </source>
</evidence>
<keyword evidence="4 13" id="KW-0132">Cell division</keyword>
<evidence type="ECO:0000256" key="8">
    <source>
        <dbReference type="ARBA" id="ARBA00023306"/>
    </source>
</evidence>
<dbReference type="InterPro" id="IPR005750">
    <property type="entry name" value="UDP_GlcNAc_COvinyl_MurA"/>
</dbReference>
<evidence type="ECO:0000256" key="9">
    <source>
        <dbReference type="ARBA" id="ARBA00023316"/>
    </source>
</evidence>
<proteinExistence type="inferred from homology"/>
<dbReference type="GO" id="GO:0051301">
    <property type="term" value="P:cell division"/>
    <property type="evidence" value="ECO:0007669"/>
    <property type="project" value="UniProtKB-KW"/>
</dbReference>
<dbReference type="InterPro" id="IPR013792">
    <property type="entry name" value="RNA3'P_cycl/enolpyr_Trfase_a/b"/>
</dbReference>
<comment type="caution">
    <text evidence="13">Lacks conserved residue(s) required for the propagation of feature annotation.</text>
</comment>
<dbReference type="GO" id="GO:0009252">
    <property type="term" value="P:peptidoglycan biosynthetic process"/>
    <property type="evidence" value="ECO:0007669"/>
    <property type="project" value="UniProtKB-UniRule"/>
</dbReference>
<evidence type="ECO:0000259" key="15">
    <source>
        <dbReference type="Pfam" id="PF00275"/>
    </source>
</evidence>
<feature type="modified residue" description="2-(S-cysteinyl)pyruvic acid O-phosphothioketal" evidence="13">
    <location>
        <position position="117"/>
    </location>
</feature>
<accession>A0A1Q2M8H3</accession>
<evidence type="ECO:0000256" key="12">
    <source>
        <dbReference type="ARBA" id="ARBA00047527"/>
    </source>
</evidence>
<dbReference type="OrthoDB" id="9803760at2"/>
<dbReference type="GO" id="GO:0019277">
    <property type="term" value="P:UDP-N-acetylgalactosamine biosynthetic process"/>
    <property type="evidence" value="ECO:0007669"/>
    <property type="project" value="InterPro"/>
</dbReference>
<evidence type="ECO:0000256" key="10">
    <source>
        <dbReference type="ARBA" id="ARBA00023317"/>
    </source>
</evidence>
<feature type="binding site" evidence="13">
    <location>
        <position position="93"/>
    </location>
    <ligand>
        <name>UDP-N-acetyl-alpha-D-glucosamine</name>
        <dbReference type="ChEBI" id="CHEBI:57705"/>
    </ligand>
</feature>
<keyword evidence="10 13" id="KW-0670">Pyruvate</keyword>
<evidence type="ECO:0000256" key="14">
    <source>
        <dbReference type="PROSITE-ProRule" id="PRU00023"/>
    </source>
</evidence>
<feature type="active site" description="Proton donor" evidence="13">
    <location>
        <position position="117"/>
    </location>
</feature>
<keyword evidence="3 13" id="KW-0963">Cytoplasm</keyword>
<dbReference type="InterPro" id="IPR036968">
    <property type="entry name" value="Enolpyruvate_Tfrase_sf"/>
</dbReference>
<dbReference type="InterPro" id="IPR050068">
    <property type="entry name" value="MurA_subfamily"/>
</dbReference>
<dbReference type="Pfam" id="PF00275">
    <property type="entry name" value="EPSP_synthase"/>
    <property type="match status" value="1"/>
</dbReference>
<dbReference type="GO" id="GO:0008360">
    <property type="term" value="P:regulation of cell shape"/>
    <property type="evidence" value="ECO:0007669"/>
    <property type="project" value="UniProtKB-KW"/>
</dbReference>
<evidence type="ECO:0000256" key="11">
    <source>
        <dbReference type="ARBA" id="ARBA00038367"/>
    </source>
</evidence>
<evidence type="ECO:0000256" key="5">
    <source>
        <dbReference type="ARBA" id="ARBA00022679"/>
    </source>
</evidence>
<dbReference type="EC" id="2.5.1.7" evidence="13"/>
<evidence type="ECO:0000256" key="2">
    <source>
        <dbReference type="ARBA" id="ARBA00004752"/>
    </source>
</evidence>
<dbReference type="KEGG" id="maga:Mag101_13440"/>
<evidence type="ECO:0000256" key="7">
    <source>
        <dbReference type="ARBA" id="ARBA00022984"/>
    </source>
</evidence>
<protein>
    <recommendedName>
        <fullName evidence="13">UDP-N-acetylglucosamine 1-carboxyvinyltransferase</fullName>
        <ecNumber evidence="13">2.5.1.7</ecNumber>
    </recommendedName>
    <alternativeName>
        <fullName evidence="13">Enoylpyruvate transferase</fullName>
    </alternativeName>
    <alternativeName>
        <fullName evidence="13">UDP-N-acetylglucosamine enolpyruvyl transferase</fullName>
        <shortName evidence="13">EPT</shortName>
    </alternativeName>
</protein>
<evidence type="ECO:0000256" key="3">
    <source>
        <dbReference type="ARBA" id="ARBA00022490"/>
    </source>
</evidence>
<comment type="function">
    <text evidence="13">Cell wall formation. Adds enolpyruvyl to UDP-N-acetylglucosamine.</text>
</comment>
<dbReference type="NCBIfam" id="NF006873">
    <property type="entry name" value="PRK09369.1"/>
    <property type="match status" value="1"/>
</dbReference>
<dbReference type="GO" id="GO:0071555">
    <property type="term" value="P:cell wall organization"/>
    <property type="evidence" value="ECO:0007669"/>
    <property type="project" value="UniProtKB-KW"/>
</dbReference>
<comment type="catalytic activity">
    <reaction evidence="12 13">
        <text>phosphoenolpyruvate + UDP-N-acetyl-alpha-D-glucosamine = UDP-N-acetyl-3-O-(1-carboxyvinyl)-alpha-D-glucosamine + phosphate</text>
        <dbReference type="Rhea" id="RHEA:18681"/>
        <dbReference type="ChEBI" id="CHEBI:43474"/>
        <dbReference type="ChEBI" id="CHEBI:57705"/>
        <dbReference type="ChEBI" id="CHEBI:58702"/>
        <dbReference type="ChEBI" id="CHEBI:68483"/>
        <dbReference type="EC" id="2.5.1.7"/>
    </reaction>
</comment>
<keyword evidence="9 13" id="KW-0961">Cell wall biogenesis/degradation</keyword>
<evidence type="ECO:0000256" key="1">
    <source>
        <dbReference type="ARBA" id="ARBA00004496"/>
    </source>
</evidence>
<dbReference type="InterPro" id="IPR002110">
    <property type="entry name" value="Ankyrin_rpt"/>
</dbReference>
<evidence type="ECO:0000313" key="16">
    <source>
        <dbReference type="EMBL" id="AQQ68522.1"/>
    </source>
</evidence>
<keyword evidence="6 13" id="KW-0133">Cell shape</keyword>
<evidence type="ECO:0000313" key="17">
    <source>
        <dbReference type="Proteomes" id="UP000188219"/>
    </source>
</evidence>
<keyword evidence="14" id="KW-0040">ANK repeat</keyword>
<evidence type="ECO:0000256" key="6">
    <source>
        <dbReference type="ARBA" id="ARBA00022960"/>
    </source>
</evidence>